<evidence type="ECO:0000313" key="2">
    <source>
        <dbReference type="Proteomes" id="UP000306980"/>
    </source>
</evidence>
<comment type="caution">
    <text evidence="1">The sequence shown here is derived from an EMBL/GenBank/DDBJ whole genome shotgun (WGS) entry which is preliminary data.</text>
</comment>
<dbReference type="EMBL" id="VCIA01000001">
    <property type="protein sequence ID" value="TMN21750.1"/>
    <property type="molecule type" value="Genomic_DNA"/>
</dbReference>
<name>A0A5S3QIJ7_9BACI</name>
<proteinExistence type="predicted"/>
<reference evidence="1 2" key="1">
    <citation type="submission" date="2019-05" db="EMBL/GenBank/DDBJ databases">
        <title>Genomic analysis of Lentibacillus sp. NKC220-2.</title>
        <authorList>
            <person name="Oh Y.J."/>
        </authorList>
    </citation>
    <scope>NUCLEOTIDE SEQUENCE [LARGE SCALE GENOMIC DNA]</scope>
    <source>
        <strain evidence="1 2">NKC220-2</strain>
    </source>
</reference>
<sequence>MGNSTNEFKEKLPKYHHLENIRGKLWSEDGKSRVSVMIGSGFSLNANKIDESLDGMMTWPELKEKILEGLGIDDNSINEDVLELSQRYADEYGRDSLDEFISVA</sequence>
<dbReference type="RefSeq" id="WP_138602464.1">
    <property type="nucleotide sequence ID" value="NZ_VCIA01000001.1"/>
</dbReference>
<dbReference type="AlphaFoldDB" id="A0A5S3QIJ7"/>
<evidence type="ECO:0000313" key="1">
    <source>
        <dbReference type="EMBL" id="TMN21750.1"/>
    </source>
</evidence>
<organism evidence="1 2">
    <name type="scientific">Lentibacillus cibarius</name>
    <dbReference type="NCBI Taxonomy" id="2583219"/>
    <lineage>
        <taxon>Bacteria</taxon>
        <taxon>Bacillati</taxon>
        <taxon>Bacillota</taxon>
        <taxon>Bacilli</taxon>
        <taxon>Bacillales</taxon>
        <taxon>Bacillaceae</taxon>
        <taxon>Lentibacillus</taxon>
    </lineage>
</organism>
<accession>A0A5S3QIJ7</accession>
<gene>
    <name evidence="1" type="ORF">FFL34_06205</name>
</gene>
<dbReference type="Proteomes" id="UP000306980">
    <property type="component" value="Unassembled WGS sequence"/>
</dbReference>
<protein>
    <submittedName>
        <fullName evidence="1">Uncharacterized protein</fullName>
    </submittedName>
</protein>
<dbReference type="OrthoDB" id="78172at2"/>